<evidence type="ECO:0000256" key="2">
    <source>
        <dbReference type="SAM" id="SignalP"/>
    </source>
</evidence>
<evidence type="ECO:0000313" key="5">
    <source>
        <dbReference type="EMBL" id="QDT75858.1"/>
    </source>
</evidence>
<evidence type="ECO:0000259" key="3">
    <source>
        <dbReference type="PROSITE" id="PS50234"/>
    </source>
</evidence>
<dbReference type="SMART" id="SM00327">
    <property type="entry name" value="VWA"/>
    <property type="match status" value="1"/>
</dbReference>
<evidence type="ECO:0000256" key="1">
    <source>
        <dbReference type="SAM" id="MobiDB-lite"/>
    </source>
</evidence>
<feature type="domain" description="VIT" evidence="4">
    <location>
        <begin position="31"/>
        <end position="159"/>
    </location>
</feature>
<feature type="chain" id="PRO_5022078717" evidence="2">
    <location>
        <begin position="32"/>
        <end position="730"/>
    </location>
</feature>
<dbReference type="PROSITE" id="PS50234">
    <property type="entry name" value="VWFA"/>
    <property type="match status" value="1"/>
</dbReference>
<feature type="domain" description="VWFA" evidence="3">
    <location>
        <begin position="285"/>
        <end position="457"/>
    </location>
</feature>
<feature type="signal peptide" evidence="2">
    <location>
        <begin position="1"/>
        <end position="31"/>
    </location>
</feature>
<evidence type="ECO:0000313" key="6">
    <source>
        <dbReference type="Proteomes" id="UP000317909"/>
    </source>
</evidence>
<keyword evidence="6" id="KW-1185">Reference proteome</keyword>
<evidence type="ECO:0000259" key="4">
    <source>
        <dbReference type="PROSITE" id="PS51468"/>
    </source>
</evidence>
<feature type="compositionally biased region" description="Low complexity" evidence="1">
    <location>
        <begin position="641"/>
        <end position="655"/>
    </location>
</feature>
<dbReference type="InterPro" id="IPR002035">
    <property type="entry name" value="VWF_A"/>
</dbReference>
<dbReference type="Pfam" id="PF13768">
    <property type="entry name" value="VWA_3"/>
    <property type="match status" value="1"/>
</dbReference>
<dbReference type="EMBL" id="CP036339">
    <property type="protein sequence ID" value="QDT75858.1"/>
    <property type="molecule type" value="Genomic_DNA"/>
</dbReference>
<dbReference type="RefSeq" id="WP_145435633.1">
    <property type="nucleotide sequence ID" value="NZ_CP036339.1"/>
</dbReference>
<dbReference type="OrthoDB" id="9784383at2"/>
<proteinExistence type="predicted"/>
<dbReference type="Pfam" id="PF08487">
    <property type="entry name" value="VIT"/>
    <property type="match status" value="1"/>
</dbReference>
<dbReference type="InterPro" id="IPR036465">
    <property type="entry name" value="vWFA_dom_sf"/>
</dbReference>
<feature type="region of interest" description="Disordered" evidence="1">
    <location>
        <begin position="639"/>
        <end position="693"/>
    </location>
</feature>
<dbReference type="InterPro" id="IPR013694">
    <property type="entry name" value="VIT"/>
</dbReference>
<dbReference type="KEGG" id="llh:I41_51010"/>
<dbReference type="SUPFAM" id="SSF53300">
    <property type="entry name" value="vWA-like"/>
    <property type="match status" value="1"/>
</dbReference>
<accession>A0A517U5F0</accession>
<dbReference type="PANTHER" id="PTHR45737:SF6">
    <property type="entry name" value="VON WILLEBRAND FACTOR A DOMAIN-CONTAINING PROTEIN 5A"/>
    <property type="match status" value="1"/>
</dbReference>
<dbReference type="SMART" id="SM00609">
    <property type="entry name" value="VIT"/>
    <property type="match status" value="1"/>
</dbReference>
<reference evidence="5 6" key="1">
    <citation type="submission" date="2019-02" db="EMBL/GenBank/DDBJ databases">
        <title>Deep-cultivation of Planctomycetes and their phenomic and genomic characterization uncovers novel biology.</title>
        <authorList>
            <person name="Wiegand S."/>
            <person name="Jogler M."/>
            <person name="Boedeker C."/>
            <person name="Pinto D."/>
            <person name="Vollmers J."/>
            <person name="Rivas-Marin E."/>
            <person name="Kohn T."/>
            <person name="Peeters S.H."/>
            <person name="Heuer A."/>
            <person name="Rast P."/>
            <person name="Oberbeckmann S."/>
            <person name="Bunk B."/>
            <person name="Jeske O."/>
            <person name="Meyerdierks A."/>
            <person name="Storesund J.E."/>
            <person name="Kallscheuer N."/>
            <person name="Luecker S."/>
            <person name="Lage O.M."/>
            <person name="Pohl T."/>
            <person name="Merkel B.J."/>
            <person name="Hornburger P."/>
            <person name="Mueller R.-W."/>
            <person name="Bruemmer F."/>
            <person name="Labrenz M."/>
            <person name="Spormann A.M."/>
            <person name="Op den Camp H."/>
            <person name="Overmann J."/>
            <person name="Amann R."/>
            <person name="Jetten M.S.M."/>
            <person name="Mascher T."/>
            <person name="Medema M.H."/>
            <person name="Devos D.P."/>
            <person name="Kaster A.-K."/>
            <person name="Ovreas L."/>
            <person name="Rohde M."/>
            <person name="Galperin M.Y."/>
            <person name="Jogler C."/>
        </authorList>
    </citation>
    <scope>NUCLEOTIDE SEQUENCE [LARGE SCALE GENOMIC DNA]</scope>
    <source>
        <strain evidence="5 6">I41</strain>
    </source>
</reference>
<gene>
    <name evidence="5" type="ORF">I41_51010</name>
</gene>
<protein>
    <submittedName>
        <fullName evidence="5">Vault protein inter-alpha-trypsin</fullName>
    </submittedName>
</protein>
<name>A0A517U5F0_9BACT</name>
<dbReference type="PROSITE" id="PS51468">
    <property type="entry name" value="VIT"/>
    <property type="match status" value="1"/>
</dbReference>
<sequence precursor="true">MPAKDLKSVAIAAVAAATLMVLMALASPVFAAGQLIADGGLGGVLETKEHDVRVMVNNGVAVTEVEQVFVNKEDRIVEALYVFPVPKNASVANFSMWINGQEMIGEVVEKERARQIYNSYKQVKRDPGLLEQVNYKRFEMRIFPIPARGEQRVKVTYSQELEVDHDWATYVYPLATTVDGRRVNERTSGRFSFSLEAKSEVPIVQMESPSHGEEFVIAKHSEGYSQASLEVDGGDLSRDVVVSYNLERPQSGIDLITSKEANDDGYFMITMTAGKELEQQEKGMDYVFVLDVSGSMALDGKLGTSRRSIESFIEALGPEDRMEVMTFNLQPNLLFNELKPADEAGHKAAVEFLNSQQARGGTILRPALQTAYKYRDADRQLNVVLLSDGITESGEHRELLELIANRPAGSRVFSIGVGNEVNRPLLEQLARESGGLAAFLSPGDDFQRQAQAFRRKLTRPAMSQLKLQFAGADVYDVEPQTLPDLYHGSPVRVFGRYRNGGELKVNVNAEVLGKQVNESFETDLPQVDDANPEIERAWASHRVARLMDDERRNGAPGSLRDKIVELCESYSIVSEYASFIVLENDAEYQRWSIERKNEKRMGRDGAALEARRAALQQMREEALAQLGPEGVEKRIDEVSGQPNQNANQPLAANSPVTPDSPASRPAPRQSRGFDFNAGASPSRNNDSGGGGGGAIDPLTGGLLLVVGGYGVWTSRPRRPKVATRFDETTA</sequence>
<dbReference type="AlphaFoldDB" id="A0A517U5F0"/>
<organism evidence="5 6">
    <name type="scientific">Lacipirellula limnantheis</name>
    <dbReference type="NCBI Taxonomy" id="2528024"/>
    <lineage>
        <taxon>Bacteria</taxon>
        <taxon>Pseudomonadati</taxon>
        <taxon>Planctomycetota</taxon>
        <taxon>Planctomycetia</taxon>
        <taxon>Pirellulales</taxon>
        <taxon>Lacipirellulaceae</taxon>
        <taxon>Lacipirellula</taxon>
    </lineage>
</organism>
<dbReference type="Gene3D" id="3.40.50.410">
    <property type="entry name" value="von Willebrand factor, type A domain"/>
    <property type="match status" value="1"/>
</dbReference>
<dbReference type="PANTHER" id="PTHR45737">
    <property type="entry name" value="VON WILLEBRAND FACTOR A DOMAIN-CONTAINING PROTEIN 5A"/>
    <property type="match status" value="1"/>
</dbReference>
<dbReference type="Proteomes" id="UP000317909">
    <property type="component" value="Chromosome"/>
</dbReference>
<keyword evidence="2" id="KW-0732">Signal</keyword>